<dbReference type="Proteomes" id="UP001152795">
    <property type="component" value="Unassembled WGS sequence"/>
</dbReference>
<reference evidence="2" key="1">
    <citation type="submission" date="2020-04" db="EMBL/GenBank/DDBJ databases">
        <authorList>
            <person name="Alioto T."/>
            <person name="Alioto T."/>
            <person name="Gomez Garrido J."/>
        </authorList>
    </citation>
    <scope>NUCLEOTIDE SEQUENCE</scope>
    <source>
        <strain evidence="2">A484AB</strain>
    </source>
</reference>
<feature type="compositionally biased region" description="Basic and acidic residues" evidence="1">
    <location>
        <begin position="204"/>
        <end position="220"/>
    </location>
</feature>
<evidence type="ECO:0000313" key="2">
    <source>
        <dbReference type="EMBL" id="CAB3990246.1"/>
    </source>
</evidence>
<sequence length="266" mass="30360">MNRKNDVRRQSFSSEFRNAFVVRNKCEQLKLEKQHKSLDRLRAHESLDLTNKKREILSLQMSILSSKPDENTLDLSIKPETSQPLADINDTRKKFRSRALSTSTSSINSFLGGGSGKDGRIAPSSVNSKIGKIYQFKKMSRSFSVSGNLDCFTRRKYTATLQTDKNNNEESLSVDNDESSSGQAIWKLLPPIQLTPLHKQKSKSLKEISSHLETPRRKMSMENNSCSWNDLQDCRYLRRTWKHDSCSESYGPKGKDASDLEVVEDF</sequence>
<dbReference type="EMBL" id="CACRXK020001627">
    <property type="protein sequence ID" value="CAB3990246.1"/>
    <property type="molecule type" value="Genomic_DNA"/>
</dbReference>
<feature type="region of interest" description="Disordered" evidence="1">
    <location>
        <begin position="199"/>
        <end position="222"/>
    </location>
</feature>
<evidence type="ECO:0000313" key="3">
    <source>
        <dbReference type="Proteomes" id="UP001152795"/>
    </source>
</evidence>
<proteinExistence type="predicted"/>
<organism evidence="2 3">
    <name type="scientific">Paramuricea clavata</name>
    <name type="common">Red gorgonian</name>
    <name type="synonym">Violescent sea-whip</name>
    <dbReference type="NCBI Taxonomy" id="317549"/>
    <lineage>
        <taxon>Eukaryota</taxon>
        <taxon>Metazoa</taxon>
        <taxon>Cnidaria</taxon>
        <taxon>Anthozoa</taxon>
        <taxon>Octocorallia</taxon>
        <taxon>Malacalcyonacea</taxon>
        <taxon>Plexauridae</taxon>
        <taxon>Paramuricea</taxon>
    </lineage>
</organism>
<accession>A0A6S7GLL8</accession>
<protein>
    <submittedName>
        <fullName evidence="2">Uncharacterized protein</fullName>
    </submittedName>
</protein>
<gene>
    <name evidence="2" type="ORF">PACLA_8A007421</name>
</gene>
<name>A0A6S7GLL8_PARCT</name>
<keyword evidence="3" id="KW-1185">Reference proteome</keyword>
<dbReference type="AlphaFoldDB" id="A0A6S7GLL8"/>
<feature type="region of interest" description="Disordered" evidence="1">
    <location>
        <begin position="244"/>
        <end position="266"/>
    </location>
</feature>
<evidence type="ECO:0000256" key="1">
    <source>
        <dbReference type="SAM" id="MobiDB-lite"/>
    </source>
</evidence>
<comment type="caution">
    <text evidence="2">The sequence shown here is derived from an EMBL/GenBank/DDBJ whole genome shotgun (WGS) entry which is preliminary data.</text>
</comment>